<evidence type="ECO:0000256" key="4">
    <source>
        <dbReference type="ARBA" id="ARBA00022801"/>
    </source>
</evidence>
<dbReference type="SUPFAM" id="SSF64182">
    <property type="entry name" value="DHH phosphoesterases"/>
    <property type="match status" value="1"/>
</dbReference>
<dbReference type="GO" id="GO:0008409">
    <property type="term" value="F:5'-3' exonuclease activity"/>
    <property type="evidence" value="ECO:0007669"/>
    <property type="project" value="InterPro"/>
</dbReference>
<reference evidence="10" key="1">
    <citation type="submission" date="2016-10" db="EMBL/GenBank/DDBJ databases">
        <title>The complete genome sequence of the rumen bacterium Butyrivibrio hungatei MB2003.</title>
        <authorList>
            <person name="Palevich N."/>
            <person name="Kelly W.J."/>
            <person name="Leahy S.C."/>
            <person name="Altermann E."/>
            <person name="Rakonjac J."/>
            <person name="Attwood G.T."/>
        </authorList>
    </citation>
    <scope>NUCLEOTIDE SEQUENCE [LARGE SCALE GENOMIC DNA]</scope>
    <source>
        <strain evidence="10">MB2003</strain>
    </source>
</reference>
<dbReference type="EMBL" id="CP017831">
    <property type="protein sequence ID" value="AOZ96840.1"/>
    <property type="molecule type" value="Genomic_DNA"/>
</dbReference>
<dbReference type="PANTHER" id="PTHR30255">
    <property type="entry name" value="SINGLE-STRANDED-DNA-SPECIFIC EXONUCLEASE RECJ"/>
    <property type="match status" value="1"/>
</dbReference>
<evidence type="ECO:0000259" key="7">
    <source>
        <dbReference type="Pfam" id="PF02272"/>
    </source>
</evidence>
<keyword evidence="5 9" id="KW-0269">Exonuclease</keyword>
<organism evidence="9 10">
    <name type="scientific">Butyrivibrio hungatei</name>
    <dbReference type="NCBI Taxonomy" id="185008"/>
    <lineage>
        <taxon>Bacteria</taxon>
        <taxon>Bacillati</taxon>
        <taxon>Bacillota</taxon>
        <taxon>Clostridia</taxon>
        <taxon>Lachnospirales</taxon>
        <taxon>Lachnospiraceae</taxon>
        <taxon>Butyrivibrio</taxon>
    </lineage>
</organism>
<keyword evidence="4" id="KW-0378">Hydrolase</keyword>
<evidence type="ECO:0000256" key="1">
    <source>
        <dbReference type="ARBA" id="ARBA00005915"/>
    </source>
</evidence>
<dbReference type="InterPro" id="IPR004610">
    <property type="entry name" value="RecJ"/>
</dbReference>
<evidence type="ECO:0000256" key="3">
    <source>
        <dbReference type="ARBA" id="ARBA00022722"/>
    </source>
</evidence>
<evidence type="ECO:0000256" key="2">
    <source>
        <dbReference type="ARBA" id="ARBA00019841"/>
    </source>
</evidence>
<dbReference type="Gene3D" id="3.10.310.30">
    <property type="match status" value="1"/>
</dbReference>
<dbReference type="InterPro" id="IPR038763">
    <property type="entry name" value="DHH_sf"/>
</dbReference>
<dbReference type="NCBIfam" id="TIGR00644">
    <property type="entry name" value="recJ"/>
    <property type="match status" value="1"/>
</dbReference>
<dbReference type="PANTHER" id="PTHR30255:SF2">
    <property type="entry name" value="SINGLE-STRANDED-DNA-SPECIFIC EXONUCLEASE RECJ"/>
    <property type="match status" value="1"/>
</dbReference>
<gene>
    <name evidence="9" type="ORF">bhn_I1807</name>
</gene>
<dbReference type="Pfam" id="PF02272">
    <property type="entry name" value="DHHA1"/>
    <property type="match status" value="1"/>
</dbReference>
<feature type="domain" description="DDH" evidence="6">
    <location>
        <begin position="86"/>
        <end position="223"/>
    </location>
</feature>
<dbReference type="InterPro" id="IPR051673">
    <property type="entry name" value="SSDNA_exonuclease_RecJ"/>
</dbReference>
<dbReference type="AlphaFoldDB" id="A0A1D9P2Q0"/>
<name>A0A1D9P2Q0_9FIRM</name>
<evidence type="ECO:0000313" key="9">
    <source>
        <dbReference type="EMBL" id="AOZ96840.1"/>
    </source>
</evidence>
<protein>
    <recommendedName>
        <fullName evidence="2">Single-stranded-DNA-specific exonuclease RecJ</fullName>
    </recommendedName>
</protein>
<dbReference type="RefSeq" id="WP_071176502.1">
    <property type="nucleotide sequence ID" value="NZ_CP017831.1"/>
</dbReference>
<keyword evidence="10" id="KW-1185">Reference proteome</keyword>
<feature type="domain" description="DHHA1" evidence="7">
    <location>
        <begin position="366"/>
        <end position="459"/>
    </location>
</feature>
<dbReference type="GO" id="GO:0006281">
    <property type="term" value="P:DNA repair"/>
    <property type="evidence" value="ECO:0007669"/>
    <property type="project" value="InterPro"/>
</dbReference>
<proteinExistence type="inferred from homology"/>
<dbReference type="KEGG" id="bhu:bhn_I1807"/>
<evidence type="ECO:0000313" key="10">
    <source>
        <dbReference type="Proteomes" id="UP000179284"/>
    </source>
</evidence>
<evidence type="ECO:0000259" key="6">
    <source>
        <dbReference type="Pfam" id="PF01368"/>
    </source>
</evidence>
<dbReference type="OrthoDB" id="9809852at2"/>
<sequence length="598" mass="66545">MAKWMIANKKADFDGIAKEFGITNITARLIANRLIDSRENENQKCNTQTVDEYLHGDVSMLHDPAGMADMEKGARVMLERIKAGDKIRVIGDYDVDGICSSYILVSGLSLMGATVDCVLPDRIKDGYGLSIKLVDDALADGIDTIITCDNGIAAYDQAQHAKDNGMTIVVTDHHEVPKDGDKEILPPADAVIDPKRQDGTYHFKEICGAVVAYKFLQVMAGLLDDKKDEFKAFFDEKIIFAGIATVCDVMELRDENRIIVKESLKRIPYTSNKGLKALINVNGLNAHEMSSFHYGFVIGPCLNATGRLDLATRALSLFTCEDEAEAAKIAGDLKAMNDDRKDLTKKGVDEAIEMVEEQSQKGNLPKVIVLYLPKVHESIAGIIAGKVKEKYYRPTIILTRALDGGAKGSGRSIESYDMFEHLSACKELFTKFGGHKMAAGLSLPEENIEILRKRLNDECELKPEDFQEIVHLDMVMPLKYATMDLVREFKYLEPFGTGNSKPSFAQRDVYLLSGRILGKNRNCGKYKVSDGTGKILDMMYFGDMDKWHGFLTEKYGQDGLDELYAGTAENMKVNIAYYPDINSYQGRDSIQIIMNDFV</sequence>
<accession>A0A1D9P2Q0</accession>
<dbReference type="GO" id="GO:0006310">
    <property type="term" value="P:DNA recombination"/>
    <property type="evidence" value="ECO:0007669"/>
    <property type="project" value="InterPro"/>
</dbReference>
<dbReference type="Gene3D" id="3.90.1640.30">
    <property type="match status" value="1"/>
</dbReference>
<feature type="domain" description="RecJ OB" evidence="8">
    <location>
        <begin position="472"/>
        <end position="596"/>
    </location>
</feature>
<evidence type="ECO:0000259" key="8">
    <source>
        <dbReference type="Pfam" id="PF17768"/>
    </source>
</evidence>
<dbReference type="Pfam" id="PF17768">
    <property type="entry name" value="RecJ_OB"/>
    <property type="match status" value="1"/>
</dbReference>
<keyword evidence="3" id="KW-0540">Nuclease</keyword>
<dbReference type="InterPro" id="IPR001667">
    <property type="entry name" value="DDH_dom"/>
</dbReference>
<evidence type="ECO:0000256" key="5">
    <source>
        <dbReference type="ARBA" id="ARBA00022839"/>
    </source>
</evidence>
<dbReference type="InterPro" id="IPR003156">
    <property type="entry name" value="DHHA1_dom"/>
</dbReference>
<dbReference type="Proteomes" id="UP000179284">
    <property type="component" value="Chromosome I"/>
</dbReference>
<dbReference type="GO" id="GO:0003676">
    <property type="term" value="F:nucleic acid binding"/>
    <property type="evidence" value="ECO:0007669"/>
    <property type="project" value="InterPro"/>
</dbReference>
<dbReference type="InterPro" id="IPR041122">
    <property type="entry name" value="RecJ_OB"/>
</dbReference>
<dbReference type="Pfam" id="PF01368">
    <property type="entry name" value="DHH"/>
    <property type="match status" value="1"/>
</dbReference>
<comment type="similarity">
    <text evidence="1">Belongs to the RecJ family.</text>
</comment>